<gene>
    <name evidence="1" type="ORF">TQ35_0001110</name>
</gene>
<reference evidence="1" key="1">
    <citation type="submission" date="2024-07" db="EMBL/GenBank/DDBJ databases">
        <title>Metagenome and Metagenome-Assembled Genomes of Archaea from a hot spring from the geothermal field of Los Azufres, Mexico.</title>
        <authorList>
            <person name="Marin-Paredes R."/>
            <person name="Martinez-Romero E."/>
            <person name="Servin-Garciduenas L.E."/>
        </authorList>
    </citation>
    <scope>NUCLEOTIDE SEQUENCE</scope>
    <source>
        <strain evidence="1">AZ1-454</strain>
    </source>
</reference>
<evidence type="ECO:0000313" key="1">
    <source>
        <dbReference type="EMBL" id="MEW9490800.1"/>
    </source>
</evidence>
<dbReference type="Proteomes" id="UP000053480">
    <property type="component" value="Unassembled WGS sequence"/>
</dbReference>
<organism evidence="1 2">
    <name type="scientific">Candidatus Aramenus sulfurataquae</name>
    <dbReference type="NCBI Taxonomy" id="1326980"/>
    <lineage>
        <taxon>Archaea</taxon>
        <taxon>Thermoproteota</taxon>
        <taxon>Thermoprotei</taxon>
        <taxon>Sulfolobales</taxon>
        <taxon>Sulfolobaceae</taxon>
        <taxon>Candidatus Aramenus</taxon>
    </lineage>
</organism>
<sequence>MEDSRSLKKAEISVKQGRIVKLVSSDSFFSIFVFLGKDKSKDHILDEDSCDCKSFVFRKIYRGDGFCYHVLALKMAMEKENYRTLRASSKEVFEVLLEIHAYGKSLKLRKLLVRQ</sequence>
<protein>
    <submittedName>
        <fullName evidence="1">Metal-binding protein</fullName>
    </submittedName>
</protein>
<name>A0ACC6TLS3_9CREN</name>
<accession>A0ACC6TLS3</accession>
<evidence type="ECO:0000313" key="2">
    <source>
        <dbReference type="Proteomes" id="UP000053480"/>
    </source>
</evidence>
<proteinExistence type="predicted"/>
<dbReference type="EMBL" id="JZWS03000001">
    <property type="protein sequence ID" value="MEW9490800.1"/>
    <property type="molecule type" value="Genomic_DNA"/>
</dbReference>
<comment type="caution">
    <text evidence="1">The sequence shown here is derived from an EMBL/GenBank/DDBJ whole genome shotgun (WGS) entry which is preliminary data.</text>
</comment>